<keyword evidence="2" id="KW-1185">Reference proteome</keyword>
<gene>
    <name evidence="1" type="ORF">ACFYWW_31525</name>
</gene>
<accession>A0ABW6RNN7</accession>
<evidence type="ECO:0000313" key="2">
    <source>
        <dbReference type="Proteomes" id="UP001601976"/>
    </source>
</evidence>
<dbReference type="Proteomes" id="UP001601976">
    <property type="component" value="Unassembled WGS sequence"/>
</dbReference>
<proteinExistence type="predicted"/>
<dbReference type="RefSeq" id="WP_387898935.1">
    <property type="nucleotide sequence ID" value="NZ_JBIAPK010000013.1"/>
</dbReference>
<sequence>MFLRPASAGRQAFLEGHVEVGPHLAPGGCREGFEKTLSDWSTAGPVAYVEAEYFGGVGEQKAAVWYGGTIVLGPLHVQAGRHFRLLAVRSLRHFDGWA</sequence>
<protein>
    <submittedName>
        <fullName evidence="1">Uncharacterized protein</fullName>
    </submittedName>
</protein>
<reference evidence="1 2" key="1">
    <citation type="submission" date="2024-10" db="EMBL/GenBank/DDBJ databases">
        <title>The Natural Products Discovery Center: Release of the First 8490 Sequenced Strains for Exploring Actinobacteria Biosynthetic Diversity.</title>
        <authorList>
            <person name="Kalkreuter E."/>
            <person name="Kautsar S.A."/>
            <person name="Yang D."/>
            <person name="Bader C.D."/>
            <person name="Teijaro C.N."/>
            <person name="Fluegel L."/>
            <person name="Davis C.M."/>
            <person name="Simpson J.R."/>
            <person name="Lauterbach L."/>
            <person name="Steele A.D."/>
            <person name="Gui C."/>
            <person name="Meng S."/>
            <person name="Li G."/>
            <person name="Viehrig K."/>
            <person name="Ye F."/>
            <person name="Su P."/>
            <person name="Kiefer A.F."/>
            <person name="Nichols A."/>
            <person name="Cepeda A.J."/>
            <person name="Yan W."/>
            <person name="Fan B."/>
            <person name="Jiang Y."/>
            <person name="Adhikari A."/>
            <person name="Zheng C.-J."/>
            <person name="Schuster L."/>
            <person name="Cowan T.M."/>
            <person name="Smanski M.J."/>
            <person name="Chevrette M.G."/>
            <person name="De Carvalho L.P.S."/>
            <person name="Shen B."/>
        </authorList>
    </citation>
    <scope>NUCLEOTIDE SEQUENCE [LARGE SCALE GENOMIC DNA]</scope>
    <source>
        <strain evidence="1 2">NPDC003029</strain>
    </source>
</reference>
<name>A0ABW6RNN7_9ACTN</name>
<evidence type="ECO:0000313" key="1">
    <source>
        <dbReference type="EMBL" id="MFF3343183.1"/>
    </source>
</evidence>
<comment type="caution">
    <text evidence="1">The sequence shown here is derived from an EMBL/GenBank/DDBJ whole genome shotgun (WGS) entry which is preliminary data.</text>
</comment>
<dbReference type="EMBL" id="JBIAPK010000013">
    <property type="protein sequence ID" value="MFF3343183.1"/>
    <property type="molecule type" value="Genomic_DNA"/>
</dbReference>
<organism evidence="1 2">
    <name type="scientific">Streptomyces flavidovirens</name>
    <dbReference type="NCBI Taxonomy" id="67298"/>
    <lineage>
        <taxon>Bacteria</taxon>
        <taxon>Bacillati</taxon>
        <taxon>Actinomycetota</taxon>
        <taxon>Actinomycetes</taxon>
        <taxon>Kitasatosporales</taxon>
        <taxon>Streptomycetaceae</taxon>
        <taxon>Streptomyces</taxon>
    </lineage>
</organism>